<name>B6IE11_CAEBR</name>
<evidence type="ECO:0000313" key="2">
    <source>
        <dbReference type="Proteomes" id="UP000008549"/>
    </source>
</evidence>
<dbReference type="AlphaFoldDB" id="B6IE11"/>
<dbReference type="CTD" id="68918125"/>
<reference evidence="1 2" key="2">
    <citation type="journal article" date="2011" name="PLoS Genet.">
        <title>Caenorhabditis briggsae recombinant inbred line genotypes reveal inter-strain incompatibility and the evolution of recombination.</title>
        <authorList>
            <person name="Ross J.A."/>
            <person name="Koboldt D.C."/>
            <person name="Staisch J.E."/>
            <person name="Chamberlin H.M."/>
            <person name="Gupta B.P."/>
            <person name="Miller R.D."/>
            <person name="Baird S.E."/>
            <person name="Haag E.S."/>
        </authorList>
    </citation>
    <scope>NUCLEOTIDE SEQUENCE [LARGE SCALE GENOMIC DNA]</scope>
    <source>
        <strain evidence="1 2">AF16</strain>
    </source>
</reference>
<evidence type="ECO:0000313" key="1">
    <source>
        <dbReference type="EMBL" id="CAS01075.1"/>
    </source>
</evidence>
<sequence length="32" mass="3632">MPPKRDQQVANPTPTQVPANACSLERICYKKF</sequence>
<dbReference type="HOGENOM" id="CLU_3392694_0_0_1"/>
<dbReference type="KEGG" id="cbr:CBG_26649"/>
<dbReference type="GeneID" id="68918125"/>
<dbReference type="WormBase" id="CBG26649">
    <property type="protein sequence ID" value="CBP48180"/>
    <property type="gene ID" value="WBGene00088063"/>
</dbReference>
<proteinExistence type="predicted"/>
<keyword evidence="2" id="KW-1185">Reference proteome</keyword>
<dbReference type="Proteomes" id="UP000008549">
    <property type="component" value="Unassembled WGS sequence"/>
</dbReference>
<dbReference type="RefSeq" id="XP_045100632.1">
    <property type="nucleotide sequence ID" value="XM_045240886.1"/>
</dbReference>
<protein>
    <submittedName>
        <fullName evidence="1">Protein CBG26649</fullName>
    </submittedName>
</protein>
<organism evidence="1 2">
    <name type="scientific">Caenorhabditis briggsae</name>
    <dbReference type="NCBI Taxonomy" id="6238"/>
    <lineage>
        <taxon>Eukaryota</taxon>
        <taxon>Metazoa</taxon>
        <taxon>Ecdysozoa</taxon>
        <taxon>Nematoda</taxon>
        <taxon>Chromadorea</taxon>
        <taxon>Rhabditida</taxon>
        <taxon>Rhabditina</taxon>
        <taxon>Rhabditomorpha</taxon>
        <taxon>Rhabditoidea</taxon>
        <taxon>Rhabditidae</taxon>
        <taxon>Peloderinae</taxon>
        <taxon>Caenorhabditis</taxon>
    </lineage>
</organism>
<evidence type="ECO:0000313" key="3">
    <source>
        <dbReference type="WormBase" id="CBG26649"/>
    </source>
</evidence>
<accession>B6IE11</accession>
<gene>
    <name evidence="1 3" type="ORF">CBG26649</name>
    <name evidence="1" type="ORF">CBG_26649</name>
</gene>
<dbReference type="EMBL" id="HE601110">
    <property type="protein sequence ID" value="CAS01075.1"/>
    <property type="molecule type" value="Genomic_DNA"/>
</dbReference>
<reference evidence="1 2" key="1">
    <citation type="journal article" date="2003" name="PLoS Biol.">
        <title>The genome sequence of Caenorhabditis briggsae: a platform for comparative genomics.</title>
        <authorList>
            <person name="Stein L.D."/>
            <person name="Bao Z."/>
            <person name="Blasiar D."/>
            <person name="Blumenthal T."/>
            <person name="Brent M.R."/>
            <person name="Chen N."/>
            <person name="Chinwalla A."/>
            <person name="Clarke L."/>
            <person name="Clee C."/>
            <person name="Coghlan A."/>
            <person name="Coulson A."/>
            <person name="D'Eustachio P."/>
            <person name="Fitch D.H."/>
            <person name="Fulton L.A."/>
            <person name="Fulton R.E."/>
            <person name="Griffiths-Jones S."/>
            <person name="Harris T.W."/>
            <person name="Hillier L.W."/>
            <person name="Kamath R."/>
            <person name="Kuwabara P.E."/>
            <person name="Mardis E.R."/>
            <person name="Marra M.A."/>
            <person name="Miner T.L."/>
            <person name="Minx P."/>
            <person name="Mullikin J.C."/>
            <person name="Plumb R.W."/>
            <person name="Rogers J."/>
            <person name="Schein J.E."/>
            <person name="Sohrmann M."/>
            <person name="Spieth J."/>
            <person name="Stajich J.E."/>
            <person name="Wei C."/>
            <person name="Willey D."/>
            <person name="Wilson R.K."/>
            <person name="Durbin R."/>
            <person name="Waterston R.H."/>
        </authorList>
    </citation>
    <scope>NUCLEOTIDE SEQUENCE [LARGE SCALE GENOMIC DNA]</scope>
    <source>
        <strain evidence="1 2">AF16</strain>
    </source>
</reference>